<proteinExistence type="inferred from homology"/>
<evidence type="ECO:0000256" key="9">
    <source>
        <dbReference type="SAM" id="SignalP"/>
    </source>
</evidence>
<evidence type="ECO:0000259" key="10">
    <source>
        <dbReference type="Pfam" id="PF15982"/>
    </source>
</evidence>
<keyword evidence="9" id="KW-0732">Signal</keyword>
<dbReference type="AlphaFoldDB" id="A0A8C5RQ60"/>
<evidence type="ECO:0000313" key="11">
    <source>
        <dbReference type="Ensembl" id="ENSLLTP00000005440.1"/>
    </source>
</evidence>
<dbReference type="GO" id="GO:0012505">
    <property type="term" value="C:endomembrane system"/>
    <property type="evidence" value="ECO:0007669"/>
    <property type="project" value="UniProtKB-SubCell"/>
</dbReference>
<comment type="function">
    <text evidence="7">Involved in mitochondrial metabolism by regulating the balance between mitochondrial fusion and fission. May act as a regulator of mitochondrial fission that promotes DNM1L-dependent fission through activation of DNM1L. May be involved in peroxisome organization.</text>
</comment>
<reference evidence="11" key="1">
    <citation type="submission" date="2025-08" db="UniProtKB">
        <authorList>
            <consortium name="Ensembl"/>
        </authorList>
    </citation>
    <scope>IDENTIFICATION</scope>
</reference>
<dbReference type="Pfam" id="PF15982">
    <property type="entry name" value="TMEM135_C_rich"/>
    <property type="match status" value="1"/>
</dbReference>
<dbReference type="PANTHER" id="PTHR12459">
    <property type="entry name" value="TRANSMEMBRANE PROTEIN 135-RELATED"/>
    <property type="match status" value="1"/>
</dbReference>
<reference evidence="11" key="2">
    <citation type="submission" date="2025-09" db="UniProtKB">
        <authorList>
            <consortium name="Ensembl"/>
        </authorList>
    </citation>
    <scope>IDENTIFICATION</scope>
</reference>
<evidence type="ECO:0000256" key="1">
    <source>
        <dbReference type="ARBA" id="ARBA00004127"/>
    </source>
</evidence>
<evidence type="ECO:0000256" key="3">
    <source>
        <dbReference type="ARBA" id="ARBA00014511"/>
    </source>
</evidence>
<dbReference type="InterPro" id="IPR031926">
    <property type="entry name" value="TMEM135_N"/>
</dbReference>
<evidence type="ECO:0000256" key="2">
    <source>
        <dbReference type="ARBA" id="ARBA00008924"/>
    </source>
</evidence>
<dbReference type="GeneTree" id="ENSGT00390000000303"/>
<keyword evidence="12" id="KW-1185">Reference proteome</keyword>
<keyword evidence="6 8" id="KW-0472">Membrane</keyword>
<comment type="similarity">
    <text evidence="2">Belongs to the TMEM135 family.</text>
</comment>
<dbReference type="Ensembl" id="ENSLLTT00000005658.1">
    <property type="protein sequence ID" value="ENSLLTP00000005440.1"/>
    <property type="gene ID" value="ENSLLTG00000004157.1"/>
</dbReference>
<evidence type="ECO:0000256" key="8">
    <source>
        <dbReference type="SAM" id="Phobius"/>
    </source>
</evidence>
<keyword evidence="5 8" id="KW-1133">Transmembrane helix</keyword>
<comment type="subcellular location">
    <subcellularLocation>
        <location evidence="1">Endomembrane system</location>
        <topology evidence="1">Multi-pass membrane protein</topology>
    </subcellularLocation>
</comment>
<dbReference type="Proteomes" id="UP000694406">
    <property type="component" value="Unplaced"/>
</dbReference>
<evidence type="ECO:0000256" key="4">
    <source>
        <dbReference type="ARBA" id="ARBA00022692"/>
    </source>
</evidence>
<evidence type="ECO:0000256" key="6">
    <source>
        <dbReference type="ARBA" id="ARBA00023136"/>
    </source>
</evidence>
<feature type="transmembrane region" description="Helical" evidence="8">
    <location>
        <begin position="113"/>
        <end position="133"/>
    </location>
</feature>
<evidence type="ECO:0000256" key="5">
    <source>
        <dbReference type="ARBA" id="ARBA00022989"/>
    </source>
</evidence>
<evidence type="ECO:0000313" key="12">
    <source>
        <dbReference type="Proteomes" id="UP000694406"/>
    </source>
</evidence>
<protein>
    <recommendedName>
        <fullName evidence="3">Transmembrane protein 135</fullName>
    </recommendedName>
</protein>
<name>A0A8C5RQ60_LATLA</name>
<feature type="transmembrane region" description="Helical" evidence="8">
    <location>
        <begin position="85"/>
        <end position="106"/>
    </location>
</feature>
<feature type="signal peptide" evidence="9">
    <location>
        <begin position="1"/>
        <end position="19"/>
    </location>
</feature>
<evidence type="ECO:0000256" key="7">
    <source>
        <dbReference type="ARBA" id="ARBA00045417"/>
    </source>
</evidence>
<feature type="domain" description="Transmembrane protein 135 N-terminal" evidence="10">
    <location>
        <begin position="65"/>
        <end position="139"/>
    </location>
</feature>
<sequence>MCVCVLGLVSGCYVNFVVCVYCEYTYNENNEFHSIQLKNSIQYFKSVGGVCLRYEIPSNFIPSGIAAILRKRKLDYYLNKLLPEILQSTSFLTANGSLYIMFFCFLRRILGKFYFWTPGFGAALPASYIAILIERKSRYVSFFLHPLQTNRMVSWFPSVFM</sequence>
<accession>A0A8C5RQ60</accession>
<feature type="chain" id="PRO_5034251033" description="Transmembrane protein 135" evidence="9">
    <location>
        <begin position="20"/>
        <end position="161"/>
    </location>
</feature>
<organism evidence="11 12">
    <name type="scientific">Laticauda laticaudata</name>
    <name type="common">Blue-ringed sea krait</name>
    <name type="synonym">Blue-lipped sea krait</name>
    <dbReference type="NCBI Taxonomy" id="8630"/>
    <lineage>
        <taxon>Eukaryota</taxon>
        <taxon>Metazoa</taxon>
        <taxon>Chordata</taxon>
        <taxon>Craniata</taxon>
        <taxon>Vertebrata</taxon>
        <taxon>Euteleostomi</taxon>
        <taxon>Lepidosauria</taxon>
        <taxon>Squamata</taxon>
        <taxon>Bifurcata</taxon>
        <taxon>Unidentata</taxon>
        <taxon>Episquamata</taxon>
        <taxon>Toxicofera</taxon>
        <taxon>Serpentes</taxon>
        <taxon>Colubroidea</taxon>
        <taxon>Elapidae</taxon>
        <taxon>Laticaudinae</taxon>
        <taxon>Laticauda</taxon>
    </lineage>
</organism>
<dbReference type="InterPro" id="IPR026749">
    <property type="entry name" value="Tmem135"/>
</dbReference>
<keyword evidence="4 8" id="KW-0812">Transmembrane</keyword>
<dbReference type="PANTHER" id="PTHR12459:SF15">
    <property type="entry name" value="TRANSMEMBRANE PROTEIN 135"/>
    <property type="match status" value="1"/>
</dbReference>